<reference evidence="1 2" key="1">
    <citation type="submission" date="2019-03" db="EMBL/GenBank/DDBJ databases">
        <title>Single cell metagenomics reveals metabolic interactions within the superorganism composed of flagellate Streblomastix strix and complex community of Bacteroidetes bacteria on its surface.</title>
        <authorList>
            <person name="Treitli S.C."/>
            <person name="Kolisko M."/>
            <person name="Husnik F."/>
            <person name="Keeling P."/>
            <person name="Hampl V."/>
        </authorList>
    </citation>
    <scope>NUCLEOTIDE SEQUENCE [LARGE SCALE GENOMIC DNA]</scope>
    <source>
        <strain evidence="1">ST1C</strain>
    </source>
</reference>
<dbReference type="Proteomes" id="UP000324800">
    <property type="component" value="Unassembled WGS sequence"/>
</dbReference>
<name>A0A5J4U399_9EUKA</name>
<dbReference type="AlphaFoldDB" id="A0A5J4U399"/>
<dbReference type="EMBL" id="SNRW01021454">
    <property type="protein sequence ID" value="KAA6364600.1"/>
    <property type="molecule type" value="Genomic_DNA"/>
</dbReference>
<comment type="caution">
    <text evidence="1">The sequence shown here is derived from an EMBL/GenBank/DDBJ whole genome shotgun (WGS) entry which is preliminary data.</text>
</comment>
<accession>A0A5J4U399</accession>
<gene>
    <name evidence="1" type="ORF">EZS28_039873</name>
</gene>
<protein>
    <submittedName>
        <fullName evidence="1">Uncharacterized protein</fullName>
    </submittedName>
</protein>
<evidence type="ECO:0000313" key="2">
    <source>
        <dbReference type="Proteomes" id="UP000324800"/>
    </source>
</evidence>
<proteinExistence type="predicted"/>
<sequence length="84" mass="9346">MYINSSQSKPWMTQKGLVVVLAVPVWTFSLDDGLGKNVGREIRRNEVPNGDNILSLHIGDNVCISPFGVSLFLFYQETFVAVES</sequence>
<evidence type="ECO:0000313" key="1">
    <source>
        <dbReference type="EMBL" id="KAA6364600.1"/>
    </source>
</evidence>
<organism evidence="1 2">
    <name type="scientific">Streblomastix strix</name>
    <dbReference type="NCBI Taxonomy" id="222440"/>
    <lineage>
        <taxon>Eukaryota</taxon>
        <taxon>Metamonada</taxon>
        <taxon>Preaxostyla</taxon>
        <taxon>Oxymonadida</taxon>
        <taxon>Streblomastigidae</taxon>
        <taxon>Streblomastix</taxon>
    </lineage>
</organism>